<dbReference type="Proteomes" id="UP000318053">
    <property type="component" value="Unassembled WGS sequence"/>
</dbReference>
<gene>
    <name evidence="11" type="primary">pnuC</name>
    <name evidence="11" type="ORF">CA85_30810</name>
</gene>
<dbReference type="EMBL" id="SJPK01000006">
    <property type="protein sequence ID" value="TWT66217.1"/>
    <property type="molecule type" value="Genomic_DNA"/>
</dbReference>
<dbReference type="PANTHER" id="PTHR36122">
    <property type="entry name" value="NICOTINAMIDE RIBOSIDE TRANSPORTER PNUC"/>
    <property type="match status" value="1"/>
</dbReference>
<comment type="similarity">
    <text evidence="3">Belongs to the nicotinamide ribonucleoside (NR) uptake permease (TC 4.B.1) family.</text>
</comment>
<comment type="function">
    <text evidence="1">Required for nicotinamide riboside transport across the inner membrane.</text>
</comment>
<accession>A0A5C5XSL6</accession>
<name>A0A5C5XSL6_9BACT</name>
<comment type="caution">
    <text evidence="11">The sequence shown here is derived from an EMBL/GenBank/DDBJ whole genome shotgun (WGS) entry which is preliminary data.</text>
</comment>
<evidence type="ECO:0000256" key="1">
    <source>
        <dbReference type="ARBA" id="ARBA00002672"/>
    </source>
</evidence>
<dbReference type="PANTHER" id="PTHR36122:SF2">
    <property type="entry name" value="NICOTINAMIDE RIBOSIDE TRANSPORTER PNUC"/>
    <property type="match status" value="1"/>
</dbReference>
<dbReference type="RefSeq" id="WP_186774948.1">
    <property type="nucleotide sequence ID" value="NZ_SJPK01000006.1"/>
</dbReference>
<dbReference type="Pfam" id="PF04973">
    <property type="entry name" value="NMN_transporter"/>
    <property type="match status" value="1"/>
</dbReference>
<dbReference type="InterPro" id="IPR006419">
    <property type="entry name" value="NMN_transpt_PnuC"/>
</dbReference>
<reference evidence="11 12" key="1">
    <citation type="submission" date="2019-02" db="EMBL/GenBank/DDBJ databases">
        <title>Deep-cultivation of Planctomycetes and their phenomic and genomic characterization uncovers novel biology.</title>
        <authorList>
            <person name="Wiegand S."/>
            <person name="Jogler M."/>
            <person name="Boedeker C."/>
            <person name="Pinto D."/>
            <person name="Vollmers J."/>
            <person name="Rivas-Marin E."/>
            <person name="Kohn T."/>
            <person name="Peeters S.H."/>
            <person name="Heuer A."/>
            <person name="Rast P."/>
            <person name="Oberbeckmann S."/>
            <person name="Bunk B."/>
            <person name="Jeske O."/>
            <person name="Meyerdierks A."/>
            <person name="Storesund J.E."/>
            <person name="Kallscheuer N."/>
            <person name="Luecker S."/>
            <person name="Lage O.M."/>
            <person name="Pohl T."/>
            <person name="Merkel B.J."/>
            <person name="Hornburger P."/>
            <person name="Mueller R.-W."/>
            <person name="Bruemmer F."/>
            <person name="Labrenz M."/>
            <person name="Spormann A.M."/>
            <person name="Op Den Camp H."/>
            <person name="Overmann J."/>
            <person name="Amann R."/>
            <person name="Jetten M.S.M."/>
            <person name="Mascher T."/>
            <person name="Medema M.H."/>
            <person name="Devos D.P."/>
            <person name="Kaster A.-K."/>
            <person name="Ovreas L."/>
            <person name="Rohde M."/>
            <person name="Galperin M.Y."/>
            <person name="Jogler C."/>
        </authorList>
    </citation>
    <scope>NUCLEOTIDE SEQUENCE [LARGE SCALE GENOMIC DNA]</scope>
    <source>
        <strain evidence="11 12">CA85</strain>
    </source>
</reference>
<evidence type="ECO:0000256" key="5">
    <source>
        <dbReference type="ARBA" id="ARBA00022448"/>
    </source>
</evidence>
<dbReference type="GO" id="GO:0005886">
    <property type="term" value="C:plasma membrane"/>
    <property type="evidence" value="ECO:0007669"/>
    <property type="project" value="UniProtKB-SubCell"/>
</dbReference>
<evidence type="ECO:0000313" key="12">
    <source>
        <dbReference type="Proteomes" id="UP000318053"/>
    </source>
</evidence>
<dbReference type="NCBIfam" id="TIGR01528">
    <property type="entry name" value="NMN_trans_PnuC"/>
    <property type="match status" value="1"/>
</dbReference>
<dbReference type="AlphaFoldDB" id="A0A5C5XSL6"/>
<keyword evidence="7 10" id="KW-0812">Transmembrane</keyword>
<sequence>MNWIELTATGFGFLCVLLTIRRSVWCWPTGLIQVLLFLVVFYDAKLYSDLLLHVIYVFLQFYGWYYWTRQDAREEELIVKSLATSWLAFSIAVSVVGTIALGGAMARWTASGDRSGAS</sequence>
<evidence type="ECO:0000256" key="9">
    <source>
        <dbReference type="ARBA" id="ARBA00023136"/>
    </source>
</evidence>
<proteinExistence type="inferred from homology"/>
<keyword evidence="8 10" id="KW-1133">Transmembrane helix</keyword>
<evidence type="ECO:0000256" key="2">
    <source>
        <dbReference type="ARBA" id="ARBA00004651"/>
    </source>
</evidence>
<protein>
    <recommendedName>
        <fullName evidence="4">Nicotinamide riboside transporter PnuC</fullName>
    </recommendedName>
</protein>
<comment type="subcellular location">
    <subcellularLocation>
        <location evidence="2">Cell membrane</location>
        <topology evidence="2">Multi-pass membrane protein</topology>
    </subcellularLocation>
</comment>
<keyword evidence="5" id="KW-0813">Transport</keyword>
<keyword evidence="12" id="KW-1185">Reference proteome</keyword>
<evidence type="ECO:0000256" key="3">
    <source>
        <dbReference type="ARBA" id="ARBA00006669"/>
    </source>
</evidence>
<evidence type="ECO:0000256" key="7">
    <source>
        <dbReference type="ARBA" id="ARBA00022692"/>
    </source>
</evidence>
<evidence type="ECO:0000313" key="11">
    <source>
        <dbReference type="EMBL" id="TWT66217.1"/>
    </source>
</evidence>
<organism evidence="11 12">
    <name type="scientific">Allorhodopirellula solitaria</name>
    <dbReference type="NCBI Taxonomy" id="2527987"/>
    <lineage>
        <taxon>Bacteria</taxon>
        <taxon>Pseudomonadati</taxon>
        <taxon>Planctomycetota</taxon>
        <taxon>Planctomycetia</taxon>
        <taxon>Pirellulales</taxon>
        <taxon>Pirellulaceae</taxon>
        <taxon>Allorhodopirellula</taxon>
    </lineage>
</organism>
<dbReference type="GO" id="GO:0034257">
    <property type="term" value="F:nicotinamide riboside transmembrane transporter activity"/>
    <property type="evidence" value="ECO:0007669"/>
    <property type="project" value="InterPro"/>
</dbReference>
<evidence type="ECO:0000256" key="8">
    <source>
        <dbReference type="ARBA" id="ARBA00022989"/>
    </source>
</evidence>
<keyword evidence="6" id="KW-1003">Cell membrane</keyword>
<evidence type="ECO:0000256" key="6">
    <source>
        <dbReference type="ARBA" id="ARBA00022475"/>
    </source>
</evidence>
<evidence type="ECO:0000256" key="4">
    <source>
        <dbReference type="ARBA" id="ARBA00017522"/>
    </source>
</evidence>
<feature type="transmembrane region" description="Helical" evidence="10">
    <location>
        <begin position="50"/>
        <end position="67"/>
    </location>
</feature>
<evidence type="ECO:0000256" key="10">
    <source>
        <dbReference type="SAM" id="Phobius"/>
    </source>
</evidence>
<feature type="transmembrane region" description="Helical" evidence="10">
    <location>
        <begin position="87"/>
        <end position="108"/>
    </location>
</feature>
<keyword evidence="9 10" id="KW-0472">Membrane</keyword>